<dbReference type="EMBL" id="JBHFNT010000158">
    <property type="protein sequence ID" value="MFB2836518.1"/>
    <property type="molecule type" value="Genomic_DNA"/>
</dbReference>
<organism evidence="1 2">
    <name type="scientific">Floridaenema evergladense BLCC-F167</name>
    <dbReference type="NCBI Taxonomy" id="3153639"/>
    <lineage>
        <taxon>Bacteria</taxon>
        <taxon>Bacillati</taxon>
        <taxon>Cyanobacteriota</taxon>
        <taxon>Cyanophyceae</taxon>
        <taxon>Oscillatoriophycideae</taxon>
        <taxon>Aerosakkonematales</taxon>
        <taxon>Aerosakkonemataceae</taxon>
        <taxon>Floridanema</taxon>
        <taxon>Floridanema evergladense</taxon>
    </lineage>
</organism>
<evidence type="ECO:0000313" key="2">
    <source>
        <dbReference type="Proteomes" id="UP001576780"/>
    </source>
</evidence>
<name>A0ABV4WN51_9CYAN</name>
<gene>
    <name evidence="1" type="ORF">ACE1CA_18455</name>
</gene>
<proteinExistence type="predicted"/>
<sequence>MNQSQDKVINIEFNGKHYRLSRLDDSQYYELWKNSLAIADDYGFYLSLYLYLRDRSSSLNLAQVYVTLEKLCGSSGKFFDDGKGSFSFPFFLEVSKAGQKFDYLLDIYDHRGSLYFGIRKQLKPDDSYDARIIHQPFSEEFSRQDINEFISYFYGYLQGYFATIEGSYEQFFCKRVDSNCILFGFKDGIFFEEHYEDYEDYEQAVNLLEN</sequence>
<keyword evidence="2" id="KW-1185">Reference proteome</keyword>
<dbReference type="Proteomes" id="UP001576780">
    <property type="component" value="Unassembled WGS sequence"/>
</dbReference>
<dbReference type="RefSeq" id="WP_413278899.1">
    <property type="nucleotide sequence ID" value="NZ_JBHFNT010000158.1"/>
</dbReference>
<protein>
    <submittedName>
        <fullName evidence="1">Uncharacterized protein</fullName>
    </submittedName>
</protein>
<accession>A0ABV4WN51</accession>
<reference evidence="1 2" key="1">
    <citation type="submission" date="2024-09" db="EMBL/GenBank/DDBJ databases">
        <title>Floridaenema gen nov. (Aerosakkonemataceae, Aerosakkonematales ord. nov., Cyanobacteria) from benthic tropical and subtropical fresh waters, with the description of four new species.</title>
        <authorList>
            <person name="Moretto J.A."/>
            <person name="Berthold D.E."/>
            <person name="Lefler F.W."/>
            <person name="Huang I.-S."/>
            <person name="Laughinghouse H. IV."/>
        </authorList>
    </citation>
    <scope>NUCLEOTIDE SEQUENCE [LARGE SCALE GENOMIC DNA]</scope>
    <source>
        <strain evidence="1 2">BLCC-F167</strain>
    </source>
</reference>
<comment type="caution">
    <text evidence="1">The sequence shown here is derived from an EMBL/GenBank/DDBJ whole genome shotgun (WGS) entry which is preliminary data.</text>
</comment>
<evidence type="ECO:0000313" key="1">
    <source>
        <dbReference type="EMBL" id="MFB2836518.1"/>
    </source>
</evidence>